<dbReference type="Proteomes" id="UP000024547">
    <property type="component" value="Unassembled WGS sequence"/>
</dbReference>
<dbReference type="EMBL" id="DMBR01000017">
    <property type="protein sequence ID" value="HAE93025.1"/>
    <property type="molecule type" value="Genomic_DNA"/>
</dbReference>
<evidence type="ECO:0000256" key="2">
    <source>
        <dbReference type="SAM" id="SignalP"/>
    </source>
</evidence>
<organism evidence="4 5">
    <name type="scientific">Hyphomonas atlantica</name>
    <dbReference type="NCBI Taxonomy" id="1280948"/>
    <lineage>
        <taxon>Bacteria</taxon>
        <taxon>Pseudomonadati</taxon>
        <taxon>Pseudomonadota</taxon>
        <taxon>Alphaproteobacteria</taxon>
        <taxon>Hyphomonadales</taxon>
        <taxon>Hyphomonadaceae</taxon>
        <taxon>Hyphomonas</taxon>
    </lineage>
</organism>
<evidence type="ECO:0000313" key="6">
    <source>
        <dbReference type="Proteomes" id="UP000259173"/>
    </source>
</evidence>
<feature type="region of interest" description="Disordered" evidence="1">
    <location>
        <begin position="101"/>
        <end position="122"/>
    </location>
</feature>
<keyword evidence="5" id="KW-1185">Reference proteome</keyword>
<feature type="signal peptide" evidence="2">
    <location>
        <begin position="1"/>
        <end position="28"/>
    </location>
</feature>
<feature type="chain" id="PRO_5044538131" description="DUF2946 domain-containing protein" evidence="2">
    <location>
        <begin position="29"/>
        <end position="122"/>
    </location>
</feature>
<dbReference type="OrthoDB" id="7620303at2"/>
<dbReference type="RefSeq" id="WP_035549565.1">
    <property type="nucleotide sequence ID" value="NZ_AWFH01000005.1"/>
</dbReference>
<name>A0A059E7Z9_9PROT</name>
<proteinExistence type="predicted"/>
<reference evidence="3 6" key="2">
    <citation type="journal article" date="2018" name="Nat. Biotechnol.">
        <title>A standardized bacterial taxonomy based on genome phylogeny substantially revises the tree of life.</title>
        <authorList>
            <person name="Parks D.H."/>
            <person name="Chuvochina M."/>
            <person name="Waite D.W."/>
            <person name="Rinke C."/>
            <person name="Skarshewski A."/>
            <person name="Chaumeil P.A."/>
            <person name="Hugenholtz P."/>
        </authorList>
    </citation>
    <scope>NUCLEOTIDE SEQUENCE [LARGE SCALE GENOMIC DNA]</scope>
    <source>
        <strain evidence="3">UBA8557</strain>
    </source>
</reference>
<evidence type="ECO:0008006" key="7">
    <source>
        <dbReference type="Google" id="ProtNLM"/>
    </source>
</evidence>
<comment type="caution">
    <text evidence="4">The sequence shown here is derived from an EMBL/GenBank/DDBJ whole genome shotgun (WGS) entry which is preliminary data.</text>
</comment>
<evidence type="ECO:0000313" key="3">
    <source>
        <dbReference type="EMBL" id="HAE93025.1"/>
    </source>
</evidence>
<evidence type="ECO:0000256" key="1">
    <source>
        <dbReference type="SAM" id="MobiDB-lite"/>
    </source>
</evidence>
<dbReference type="Proteomes" id="UP000259173">
    <property type="component" value="Unassembled WGS sequence"/>
</dbReference>
<dbReference type="eggNOG" id="ENOG5032KUQ">
    <property type="taxonomic scope" value="Bacteria"/>
</dbReference>
<feature type="region of interest" description="Disordered" evidence="1">
    <location>
        <begin position="51"/>
        <end position="74"/>
    </location>
</feature>
<reference evidence="4 5" key="1">
    <citation type="journal article" date="2014" name="Antonie Van Leeuwenhoek">
        <title>Hyphomonas beringensis sp. nov. and Hyphomonas chukchiensis sp. nov., isolated from surface seawater of the Bering Sea and Chukchi Sea.</title>
        <authorList>
            <person name="Li C."/>
            <person name="Lai Q."/>
            <person name="Li G."/>
            <person name="Dong C."/>
            <person name="Wang J."/>
            <person name="Liao Y."/>
            <person name="Shao Z."/>
        </authorList>
    </citation>
    <scope>NUCLEOTIDE SEQUENCE [LARGE SCALE GENOMIC DNA]</scope>
    <source>
        <strain evidence="4 5">22II1-22F38</strain>
    </source>
</reference>
<dbReference type="EMBL" id="AWFH01000005">
    <property type="protein sequence ID" value="KCZ63667.1"/>
    <property type="molecule type" value="Genomic_DNA"/>
</dbReference>
<sequence>MKIVTVICTARFWLALMLSVTLGMGATAADIHPVDAEEIACMTADAEAHHAAEIGDTENDDSEQRPAHKHHTHSCGPCHLHMVGMNSLTFSYALSATSGLRPGADQHVPRAGPHGLYRPPRA</sequence>
<accession>A0A059E7Z9</accession>
<gene>
    <name evidence="3" type="ORF">DCG65_00585</name>
    <name evidence="4" type="ORF">HY36_14340</name>
</gene>
<evidence type="ECO:0000313" key="4">
    <source>
        <dbReference type="EMBL" id="KCZ63667.1"/>
    </source>
</evidence>
<protein>
    <recommendedName>
        <fullName evidence="7">DUF2946 domain-containing protein</fullName>
    </recommendedName>
</protein>
<dbReference type="AlphaFoldDB" id="A0A059E7Z9"/>
<evidence type="ECO:0000313" key="5">
    <source>
        <dbReference type="Proteomes" id="UP000024547"/>
    </source>
</evidence>
<dbReference type="STRING" id="1280948.HY36_14340"/>
<keyword evidence="2" id="KW-0732">Signal</keyword>
<dbReference type="PATRIC" id="fig|1280948.3.peg.1104"/>